<dbReference type="Ensembl" id="ENSPNAT00000019435.2">
    <property type="protein sequence ID" value="ENSPNAP00000030926.2"/>
    <property type="gene ID" value="ENSPNAG00000017954.2"/>
</dbReference>
<dbReference type="InterPro" id="IPR049337">
    <property type="entry name" value="TOR1A_C"/>
</dbReference>
<dbReference type="PANTHER" id="PTHR10760">
    <property type="entry name" value="TORSIN"/>
    <property type="match status" value="1"/>
</dbReference>
<dbReference type="SUPFAM" id="SSF52540">
    <property type="entry name" value="P-loop containing nucleoside triphosphate hydrolases"/>
    <property type="match status" value="1"/>
</dbReference>
<dbReference type="InterPro" id="IPR010448">
    <property type="entry name" value="Torsin"/>
</dbReference>
<reference evidence="11" key="2">
    <citation type="submission" date="2025-08" db="UniProtKB">
        <authorList>
            <consortium name="Ensembl"/>
        </authorList>
    </citation>
    <scope>IDENTIFICATION</scope>
</reference>
<sequence>MNFLLCDGQMDRTDDEMEPCVKANRVGRESGLENVSSGSSSALPLQLKAMVRIRSKYLRRMRPEHGASPSSPEPTTATRPERSASPHRRKGRRRMSRVMFPSDRKKYLPKNRDRSRVKLFLFLFFIVVFLQVYNAIENLDDHVEKYDLDGLERALYREVFGQQETLETLMYHLNDYLSTYAHQRPLVLSMHGASGVGKSHLGRLLARHFRSVVGNDLVVQYFTLHHCPLQESPENCTSKLIRRVTKVVTQAEEEERIPLFVLDEVELMRPPLLDMLRTLMQPKQTNEFLNVVYVLLSSLGEEEITAYYLQNASASGAEQLLRQTLGKLHPLWEEPGVEIIPLTLLERSHVVQCFLEEMTDEGFYPDPANVERLAGELAYHRAGGKEYAKTGCKQVVAKVNLL</sequence>
<protein>
    <recommendedName>
        <fullName evidence="10">Torsin-1A C-terminal domain-containing protein</fullName>
    </recommendedName>
</protein>
<dbReference type="AlphaFoldDB" id="A0A3B4E6I7"/>
<dbReference type="GO" id="GO:0005635">
    <property type="term" value="C:nuclear envelope"/>
    <property type="evidence" value="ECO:0007669"/>
    <property type="project" value="TreeGrafter"/>
</dbReference>
<keyword evidence="5" id="KW-0067">ATP-binding</keyword>
<dbReference type="GO" id="GO:0016887">
    <property type="term" value="F:ATP hydrolysis activity"/>
    <property type="evidence" value="ECO:0007669"/>
    <property type="project" value="InterPro"/>
</dbReference>
<dbReference type="Pfam" id="PF21376">
    <property type="entry name" value="TOR1A_C"/>
    <property type="match status" value="1"/>
</dbReference>
<dbReference type="Gene3D" id="3.40.50.300">
    <property type="entry name" value="P-loop containing nucleotide triphosphate hydrolases"/>
    <property type="match status" value="1"/>
</dbReference>
<dbReference type="GO" id="GO:0016020">
    <property type="term" value="C:membrane"/>
    <property type="evidence" value="ECO:0007669"/>
    <property type="project" value="UniProtKB-SubCell"/>
</dbReference>
<keyword evidence="6 9" id="KW-1133">Transmembrane helix</keyword>
<evidence type="ECO:0000313" key="11">
    <source>
        <dbReference type="Ensembl" id="ENSPNAP00000030926.2"/>
    </source>
</evidence>
<feature type="domain" description="Torsin-1A C-terminal" evidence="10">
    <location>
        <begin position="345"/>
        <end position="399"/>
    </location>
</feature>
<dbReference type="PRINTS" id="PR00300">
    <property type="entry name" value="CLPPROTEASEA"/>
</dbReference>
<organism evidence="11 12">
    <name type="scientific">Pygocentrus nattereri</name>
    <name type="common">Red-bellied piranha</name>
    <dbReference type="NCBI Taxonomy" id="42514"/>
    <lineage>
        <taxon>Eukaryota</taxon>
        <taxon>Metazoa</taxon>
        <taxon>Chordata</taxon>
        <taxon>Craniata</taxon>
        <taxon>Vertebrata</taxon>
        <taxon>Euteleostomi</taxon>
        <taxon>Actinopterygii</taxon>
        <taxon>Neopterygii</taxon>
        <taxon>Teleostei</taxon>
        <taxon>Ostariophysi</taxon>
        <taxon>Characiformes</taxon>
        <taxon>Characoidei</taxon>
        <taxon>Pygocentrus</taxon>
    </lineage>
</organism>
<dbReference type="Pfam" id="PF06309">
    <property type="entry name" value="Torsin"/>
    <property type="match status" value="1"/>
</dbReference>
<dbReference type="GO" id="GO:0005788">
    <property type="term" value="C:endoplasmic reticulum lumen"/>
    <property type="evidence" value="ECO:0007669"/>
    <property type="project" value="TreeGrafter"/>
</dbReference>
<name>A0A3B4E6I7_PYGNA</name>
<dbReference type="OrthoDB" id="9443236at2759"/>
<comment type="similarity">
    <text evidence="2">Belongs to the ClpA/ClpB family. Torsin subfamily.</text>
</comment>
<evidence type="ECO:0000256" key="6">
    <source>
        <dbReference type="ARBA" id="ARBA00022989"/>
    </source>
</evidence>
<evidence type="ECO:0000256" key="5">
    <source>
        <dbReference type="ARBA" id="ARBA00022840"/>
    </source>
</evidence>
<evidence type="ECO:0000256" key="8">
    <source>
        <dbReference type="SAM" id="MobiDB-lite"/>
    </source>
</evidence>
<dbReference type="InterPro" id="IPR001270">
    <property type="entry name" value="ClpA/B"/>
</dbReference>
<keyword evidence="3 9" id="KW-0812">Transmembrane</keyword>
<feature type="compositionally biased region" description="Polar residues" evidence="8">
    <location>
        <begin position="68"/>
        <end position="78"/>
    </location>
</feature>
<dbReference type="Proteomes" id="UP001501920">
    <property type="component" value="Chromosome 20"/>
</dbReference>
<comment type="subcellular location">
    <subcellularLocation>
        <location evidence="1">Membrane</location>
        <topology evidence="1">Single-pass membrane protein</topology>
    </subcellularLocation>
</comment>
<proteinExistence type="inferred from homology"/>
<dbReference type="InterPro" id="IPR027417">
    <property type="entry name" value="P-loop_NTPase"/>
</dbReference>
<feature type="region of interest" description="Disordered" evidence="8">
    <location>
        <begin position="60"/>
        <end position="105"/>
    </location>
</feature>
<feature type="compositionally biased region" description="Basic residues" evidence="8">
    <location>
        <begin position="85"/>
        <end position="96"/>
    </location>
</feature>
<keyword evidence="7 9" id="KW-0472">Membrane</keyword>
<evidence type="ECO:0000256" key="4">
    <source>
        <dbReference type="ARBA" id="ARBA00022741"/>
    </source>
</evidence>
<evidence type="ECO:0000313" key="12">
    <source>
        <dbReference type="Proteomes" id="UP001501920"/>
    </source>
</evidence>
<evidence type="ECO:0000256" key="2">
    <source>
        <dbReference type="ARBA" id="ARBA00006235"/>
    </source>
</evidence>
<reference evidence="11 12" key="1">
    <citation type="submission" date="2020-10" db="EMBL/GenBank/DDBJ databases">
        <title>Pygocentrus nattereri (red-bellied piranha) genome, fPygNat1, primary haplotype.</title>
        <authorList>
            <person name="Myers G."/>
            <person name="Meyer A."/>
            <person name="Karagic N."/>
            <person name="Pippel M."/>
            <person name="Winkler S."/>
            <person name="Tracey A."/>
            <person name="Wood J."/>
            <person name="Formenti G."/>
            <person name="Howe K."/>
            <person name="Fedrigo O."/>
            <person name="Jarvis E.D."/>
        </authorList>
    </citation>
    <scope>NUCLEOTIDE SEQUENCE [LARGE SCALE GENOMIC DNA]</scope>
</reference>
<evidence type="ECO:0000256" key="3">
    <source>
        <dbReference type="ARBA" id="ARBA00022692"/>
    </source>
</evidence>
<keyword evidence="4" id="KW-0547">Nucleotide-binding</keyword>
<feature type="transmembrane region" description="Helical" evidence="9">
    <location>
        <begin position="119"/>
        <end position="136"/>
    </location>
</feature>
<evidence type="ECO:0000259" key="10">
    <source>
        <dbReference type="Pfam" id="PF21376"/>
    </source>
</evidence>
<dbReference type="GO" id="GO:0005524">
    <property type="term" value="F:ATP binding"/>
    <property type="evidence" value="ECO:0007669"/>
    <property type="project" value="UniProtKB-KW"/>
</dbReference>
<keyword evidence="12" id="KW-1185">Reference proteome</keyword>
<evidence type="ECO:0000256" key="9">
    <source>
        <dbReference type="SAM" id="Phobius"/>
    </source>
</evidence>
<dbReference type="PANTHER" id="PTHR10760:SF1">
    <property type="entry name" value="TORSIN-4A"/>
    <property type="match status" value="1"/>
</dbReference>
<accession>A0A3B4E6I7</accession>
<dbReference type="GeneTree" id="ENSGT00950000182888"/>
<evidence type="ECO:0000256" key="1">
    <source>
        <dbReference type="ARBA" id="ARBA00004167"/>
    </source>
</evidence>
<evidence type="ECO:0000256" key="7">
    <source>
        <dbReference type="ARBA" id="ARBA00023136"/>
    </source>
</evidence>
<reference evidence="11" key="3">
    <citation type="submission" date="2025-09" db="UniProtKB">
        <authorList>
            <consortium name="Ensembl"/>
        </authorList>
    </citation>
    <scope>IDENTIFICATION</scope>
</reference>